<sequence>MDTRRPESGTIEGNAIPGAPPPRRAPIVGCLVQRSDRERQAKMVWLTSPPPPKPATDRRPRPEASQPVGLQPVRVFGPLPPPPIAVQVEPGRIIEVPHFSAHVSRQWKTRRFGHKWHIRFNGNGIVRSIKKK</sequence>
<protein>
    <submittedName>
        <fullName evidence="2">Uncharacterized protein</fullName>
    </submittedName>
</protein>
<evidence type="ECO:0000313" key="2">
    <source>
        <dbReference type="EMBL" id="KYQ54042.1"/>
    </source>
</evidence>
<keyword evidence="3" id="KW-1185">Reference proteome</keyword>
<gene>
    <name evidence="2" type="ORF">ALC60_07054</name>
</gene>
<evidence type="ECO:0000256" key="1">
    <source>
        <dbReference type="SAM" id="MobiDB-lite"/>
    </source>
</evidence>
<name>A0A151X0Z7_9HYME</name>
<proteinExistence type="predicted"/>
<feature type="region of interest" description="Disordered" evidence="1">
    <location>
        <begin position="1"/>
        <end position="26"/>
    </location>
</feature>
<dbReference type="AlphaFoldDB" id="A0A151X0Z7"/>
<accession>A0A151X0Z7</accession>
<dbReference type="Proteomes" id="UP000075809">
    <property type="component" value="Unassembled WGS sequence"/>
</dbReference>
<reference evidence="2 3" key="1">
    <citation type="submission" date="2015-09" db="EMBL/GenBank/DDBJ databases">
        <title>Trachymyrmex zeteki WGS genome.</title>
        <authorList>
            <person name="Nygaard S."/>
            <person name="Hu H."/>
            <person name="Boomsma J."/>
            <person name="Zhang G."/>
        </authorList>
    </citation>
    <scope>NUCLEOTIDE SEQUENCE [LARGE SCALE GENOMIC DNA]</scope>
    <source>
        <strain evidence="2">Tzet28-1</strain>
        <tissue evidence="2">Whole body</tissue>
    </source>
</reference>
<dbReference type="EMBL" id="KQ982599">
    <property type="protein sequence ID" value="KYQ54042.1"/>
    <property type="molecule type" value="Genomic_DNA"/>
</dbReference>
<feature type="region of interest" description="Disordered" evidence="1">
    <location>
        <begin position="39"/>
        <end position="76"/>
    </location>
</feature>
<organism evidence="2 3">
    <name type="scientific">Mycetomoellerius zeteki</name>
    <dbReference type="NCBI Taxonomy" id="64791"/>
    <lineage>
        <taxon>Eukaryota</taxon>
        <taxon>Metazoa</taxon>
        <taxon>Ecdysozoa</taxon>
        <taxon>Arthropoda</taxon>
        <taxon>Hexapoda</taxon>
        <taxon>Insecta</taxon>
        <taxon>Pterygota</taxon>
        <taxon>Neoptera</taxon>
        <taxon>Endopterygota</taxon>
        <taxon>Hymenoptera</taxon>
        <taxon>Apocrita</taxon>
        <taxon>Aculeata</taxon>
        <taxon>Formicoidea</taxon>
        <taxon>Formicidae</taxon>
        <taxon>Myrmicinae</taxon>
        <taxon>Mycetomoellerius</taxon>
    </lineage>
</organism>
<evidence type="ECO:0000313" key="3">
    <source>
        <dbReference type="Proteomes" id="UP000075809"/>
    </source>
</evidence>